<reference evidence="2 3" key="1">
    <citation type="submission" date="2021-06" db="EMBL/GenBank/DDBJ databases">
        <authorList>
            <person name="Palmer J.M."/>
        </authorList>
    </citation>
    <scope>NUCLEOTIDE SEQUENCE [LARGE SCALE GENOMIC DNA]</scope>
    <source>
        <strain evidence="2 3">XC_2019</strain>
        <tissue evidence="2">Muscle</tissue>
    </source>
</reference>
<protein>
    <recommendedName>
        <fullName evidence="4">Calmodulin binding transcription activator 2</fullName>
    </recommendedName>
</protein>
<dbReference type="EMBL" id="JAHRIN010051251">
    <property type="protein sequence ID" value="MEQ2209376.1"/>
    <property type="molecule type" value="Genomic_DNA"/>
</dbReference>
<comment type="caution">
    <text evidence="2">The sequence shown here is derived from an EMBL/GenBank/DDBJ whole genome shotgun (WGS) entry which is preliminary data.</text>
</comment>
<evidence type="ECO:0008006" key="4">
    <source>
        <dbReference type="Google" id="ProtNLM"/>
    </source>
</evidence>
<organism evidence="2 3">
    <name type="scientific">Xenoophorus captivus</name>
    <dbReference type="NCBI Taxonomy" id="1517983"/>
    <lineage>
        <taxon>Eukaryota</taxon>
        <taxon>Metazoa</taxon>
        <taxon>Chordata</taxon>
        <taxon>Craniata</taxon>
        <taxon>Vertebrata</taxon>
        <taxon>Euteleostomi</taxon>
        <taxon>Actinopterygii</taxon>
        <taxon>Neopterygii</taxon>
        <taxon>Teleostei</taxon>
        <taxon>Neoteleostei</taxon>
        <taxon>Acanthomorphata</taxon>
        <taxon>Ovalentaria</taxon>
        <taxon>Atherinomorphae</taxon>
        <taxon>Cyprinodontiformes</taxon>
        <taxon>Goodeidae</taxon>
        <taxon>Xenoophorus</taxon>
    </lineage>
</organism>
<name>A0ABV0RNW7_9TELE</name>
<sequence>MWREEPNPTFSAGKPGNVTAELSYVELYLSLPVDMATLAEQIIEATPERIKQEDFPRGAESPLRERRDNPALQDTWLATYLETVDTHTHSPPRPVCPPSPLSALALQRLRPPSSAAWAEFLNASANGKMERDFALLTLTDGEQRELYEAARIIQNAFRRYKAAILIQSKFRSYYEQKRFQQSRRAAVLIQQYYRSYKEYERLKQAPRGGATHNPKIK</sequence>
<gene>
    <name evidence="2" type="ORF">XENOCAPTIV_029268</name>
</gene>
<dbReference type="PANTHER" id="PTHR23335">
    <property type="entry name" value="CALMODULIN-BINDING TRANSCRIPTION ACTIVATOR CAMTA"/>
    <property type="match status" value="1"/>
</dbReference>
<feature type="region of interest" description="Disordered" evidence="1">
    <location>
        <begin position="49"/>
        <end position="68"/>
    </location>
</feature>
<dbReference type="Pfam" id="PF00612">
    <property type="entry name" value="IQ"/>
    <property type="match status" value="2"/>
</dbReference>
<dbReference type="PANTHER" id="PTHR23335:SF9">
    <property type="entry name" value="CALMODULIN-BINDING TRANSCRIPTION ACTIVATOR 2"/>
    <property type="match status" value="1"/>
</dbReference>
<evidence type="ECO:0000313" key="3">
    <source>
        <dbReference type="Proteomes" id="UP001434883"/>
    </source>
</evidence>
<dbReference type="Gene3D" id="1.20.5.190">
    <property type="match status" value="1"/>
</dbReference>
<dbReference type="InterPro" id="IPR027417">
    <property type="entry name" value="P-loop_NTPase"/>
</dbReference>
<accession>A0ABV0RNW7</accession>
<dbReference type="Proteomes" id="UP001434883">
    <property type="component" value="Unassembled WGS sequence"/>
</dbReference>
<evidence type="ECO:0000313" key="2">
    <source>
        <dbReference type="EMBL" id="MEQ2209376.1"/>
    </source>
</evidence>
<dbReference type="PROSITE" id="PS50096">
    <property type="entry name" value="IQ"/>
    <property type="match status" value="1"/>
</dbReference>
<dbReference type="InterPro" id="IPR000048">
    <property type="entry name" value="IQ_motif_EF-hand-BS"/>
</dbReference>
<proteinExistence type="predicted"/>
<evidence type="ECO:0000256" key="1">
    <source>
        <dbReference type="SAM" id="MobiDB-lite"/>
    </source>
</evidence>
<dbReference type="SUPFAM" id="SSF52540">
    <property type="entry name" value="P-loop containing nucleoside triphosphate hydrolases"/>
    <property type="match status" value="1"/>
</dbReference>
<keyword evidence="3" id="KW-1185">Reference proteome</keyword>